<sequence>MKTFFPMSKRENSSRKNKHCWTTSAFVRKGRHCIIDDLASSLCFKGTSVCEYTSNSHCILLTGLNKINALAIIHRFTYIASACLTMDEVPRSKDIQSKNDA</sequence>
<organism evidence="1 2">
    <name type="scientific">Chrysodeixis includens</name>
    <name type="common">Soybean looper</name>
    <name type="synonym">Pseudoplusia includens</name>
    <dbReference type="NCBI Taxonomy" id="689277"/>
    <lineage>
        <taxon>Eukaryota</taxon>
        <taxon>Metazoa</taxon>
        <taxon>Ecdysozoa</taxon>
        <taxon>Arthropoda</taxon>
        <taxon>Hexapoda</taxon>
        <taxon>Insecta</taxon>
        <taxon>Pterygota</taxon>
        <taxon>Neoptera</taxon>
        <taxon>Endopterygota</taxon>
        <taxon>Lepidoptera</taxon>
        <taxon>Glossata</taxon>
        <taxon>Ditrysia</taxon>
        <taxon>Noctuoidea</taxon>
        <taxon>Noctuidae</taxon>
        <taxon>Plusiinae</taxon>
        <taxon>Chrysodeixis</taxon>
    </lineage>
</organism>
<evidence type="ECO:0000313" key="2">
    <source>
        <dbReference type="Proteomes" id="UP001154114"/>
    </source>
</evidence>
<protein>
    <submittedName>
        <fullName evidence="1">Uncharacterized protein</fullName>
    </submittedName>
</protein>
<name>A0A9N8KT59_CHRIL</name>
<gene>
    <name evidence="1" type="ORF">CINC_LOCUS10793</name>
</gene>
<keyword evidence="2" id="KW-1185">Reference proteome</keyword>
<evidence type="ECO:0000313" key="1">
    <source>
        <dbReference type="EMBL" id="CAD0196503.1"/>
    </source>
</evidence>
<reference evidence="1" key="1">
    <citation type="submission" date="2021-12" db="EMBL/GenBank/DDBJ databases">
        <authorList>
            <person name="King R."/>
        </authorList>
    </citation>
    <scope>NUCLEOTIDE SEQUENCE</scope>
</reference>
<accession>A0A9N8KT59</accession>
<proteinExistence type="predicted"/>
<dbReference type="EMBL" id="LR824008">
    <property type="protein sequence ID" value="CAD0196503.1"/>
    <property type="molecule type" value="Genomic_DNA"/>
</dbReference>
<dbReference type="AlphaFoldDB" id="A0A9N8KT59"/>
<dbReference type="Proteomes" id="UP001154114">
    <property type="component" value="Chromosome 5"/>
</dbReference>